<sequence length="100" mass="12034">MFHSNLILRFTTFDRELLPLGFMAYEVIQYHNHSTRGIVRMVTIYLYYRVRRACGGSWELKIKYLYPNGFSICISWRYFHLYYPRNMGRGAAFNSCNRSI</sequence>
<evidence type="ECO:0000313" key="2">
    <source>
        <dbReference type="Proteomes" id="UP001054945"/>
    </source>
</evidence>
<evidence type="ECO:0000313" key="1">
    <source>
        <dbReference type="EMBL" id="GIY15754.1"/>
    </source>
</evidence>
<dbReference type="AlphaFoldDB" id="A0AAV4R2F3"/>
<gene>
    <name evidence="1" type="ORF">CEXT_485861</name>
</gene>
<comment type="caution">
    <text evidence="1">The sequence shown here is derived from an EMBL/GenBank/DDBJ whole genome shotgun (WGS) entry which is preliminary data.</text>
</comment>
<accession>A0AAV4R2F3</accession>
<organism evidence="1 2">
    <name type="scientific">Caerostris extrusa</name>
    <name type="common">Bark spider</name>
    <name type="synonym">Caerostris bankana</name>
    <dbReference type="NCBI Taxonomy" id="172846"/>
    <lineage>
        <taxon>Eukaryota</taxon>
        <taxon>Metazoa</taxon>
        <taxon>Ecdysozoa</taxon>
        <taxon>Arthropoda</taxon>
        <taxon>Chelicerata</taxon>
        <taxon>Arachnida</taxon>
        <taxon>Araneae</taxon>
        <taxon>Araneomorphae</taxon>
        <taxon>Entelegynae</taxon>
        <taxon>Araneoidea</taxon>
        <taxon>Araneidae</taxon>
        <taxon>Caerostris</taxon>
    </lineage>
</organism>
<dbReference type="Proteomes" id="UP001054945">
    <property type="component" value="Unassembled WGS sequence"/>
</dbReference>
<reference evidence="1 2" key="1">
    <citation type="submission" date="2021-06" db="EMBL/GenBank/DDBJ databases">
        <title>Caerostris extrusa draft genome.</title>
        <authorList>
            <person name="Kono N."/>
            <person name="Arakawa K."/>
        </authorList>
    </citation>
    <scope>NUCLEOTIDE SEQUENCE [LARGE SCALE GENOMIC DNA]</scope>
</reference>
<name>A0AAV4R2F3_CAEEX</name>
<proteinExistence type="predicted"/>
<dbReference type="EMBL" id="BPLR01007279">
    <property type="protein sequence ID" value="GIY15754.1"/>
    <property type="molecule type" value="Genomic_DNA"/>
</dbReference>
<protein>
    <submittedName>
        <fullName evidence="1">Uncharacterized protein</fullName>
    </submittedName>
</protein>
<keyword evidence="2" id="KW-1185">Reference proteome</keyword>